<dbReference type="SUPFAM" id="SSF75217">
    <property type="entry name" value="alpha/beta knot"/>
    <property type="match status" value="1"/>
</dbReference>
<organism evidence="13 14">
    <name type="scientific">Trichogramma kaykai</name>
    <dbReference type="NCBI Taxonomy" id="54128"/>
    <lineage>
        <taxon>Eukaryota</taxon>
        <taxon>Metazoa</taxon>
        <taxon>Ecdysozoa</taxon>
        <taxon>Arthropoda</taxon>
        <taxon>Hexapoda</taxon>
        <taxon>Insecta</taxon>
        <taxon>Pterygota</taxon>
        <taxon>Neoptera</taxon>
        <taxon>Endopterygota</taxon>
        <taxon>Hymenoptera</taxon>
        <taxon>Apocrita</taxon>
        <taxon>Proctotrupomorpha</taxon>
        <taxon>Chalcidoidea</taxon>
        <taxon>Trichogrammatidae</taxon>
        <taxon>Trichogramma</taxon>
    </lineage>
</organism>
<evidence type="ECO:0000256" key="5">
    <source>
        <dbReference type="ARBA" id="ARBA00022884"/>
    </source>
</evidence>
<keyword evidence="3" id="KW-0808">Transferase</keyword>
<dbReference type="InterPro" id="IPR029028">
    <property type="entry name" value="Alpha/beta_knot_MTases"/>
</dbReference>
<evidence type="ECO:0000256" key="7">
    <source>
        <dbReference type="ARBA" id="ARBA00093266"/>
    </source>
</evidence>
<dbReference type="GO" id="GO:0003723">
    <property type="term" value="F:RNA binding"/>
    <property type="evidence" value="ECO:0007669"/>
    <property type="project" value="UniProtKB-KW"/>
</dbReference>
<dbReference type="InterPro" id="IPR044748">
    <property type="entry name" value="Trm3/TARBP1_C"/>
</dbReference>
<comment type="caution">
    <text evidence="13">The sequence shown here is derived from an EMBL/GenBank/DDBJ whole genome shotgun (WGS) entry which is preliminary data.</text>
</comment>
<keyword evidence="6" id="KW-0007">Acetylation</keyword>
<dbReference type="Pfam" id="PF00588">
    <property type="entry name" value="SpoU_methylase"/>
    <property type="match status" value="1"/>
</dbReference>
<dbReference type="PANTHER" id="PTHR12029">
    <property type="entry name" value="RNA METHYLTRANSFERASE"/>
    <property type="match status" value="1"/>
</dbReference>
<accession>A0ABD2VUJ1</accession>
<sequence length="398" mass="45770">MKEWLLIRIYLTDKSLIPDLWTFFEKICEERPGSTSSLICVIWHIARQLPLESLESYLKMALQKLSVCCMGQQFGMRLFGQVFFLKLYHLLDKHSDVRLEYAPFYKAISESLDSGTFKKNPIKIDEDFFYNVFDPVRHYSLETIYHQLPRLANVSIEEWIKSDQFETQIGLKGYTLDIEVKNSDSLLNQSSVPYAILKSNDNQKSEEIEVTVGPNDMQKKVSLWKTIIPNEEVPDLKYELKAKRDIIIIASLVDKPQNLGGIARTCEIFGVKELVVSNFKQIEDKEFQALSVSADKWIKITEVKPFVLDKYLLELKENDWSLIGAEQTTNSINLMDLKFPKKTVLILGNEKNGIPANIISLLDICVEIPQFGVIRSLNVHVTSAICIWEYVKQSLSVT</sequence>
<dbReference type="AlphaFoldDB" id="A0ABD2VUJ1"/>
<dbReference type="GO" id="GO:0032259">
    <property type="term" value="P:methylation"/>
    <property type="evidence" value="ECO:0007669"/>
    <property type="project" value="UniProtKB-KW"/>
</dbReference>
<comment type="similarity">
    <text evidence="1">Belongs to the class IV-like SAM-binding methyltransferase superfamily. RNA methyltransferase TrmH family.</text>
</comment>
<dbReference type="Proteomes" id="UP001627154">
    <property type="component" value="Unassembled WGS sequence"/>
</dbReference>
<name>A0ABD2VUJ1_9HYME</name>
<dbReference type="GO" id="GO:0141100">
    <property type="term" value="F:tRNA (guanine(18)-2'-O)-methyltransferase activity"/>
    <property type="evidence" value="ECO:0007669"/>
    <property type="project" value="UniProtKB-EC"/>
</dbReference>
<proteinExistence type="inferred from homology"/>
<reference evidence="13 14" key="1">
    <citation type="journal article" date="2024" name="bioRxiv">
        <title>A reference genome for Trichogramma kaykai: A tiny desert-dwelling parasitoid wasp with competing sex-ratio distorters.</title>
        <authorList>
            <person name="Culotta J."/>
            <person name="Lindsey A.R."/>
        </authorList>
    </citation>
    <scope>NUCLEOTIDE SEQUENCE [LARGE SCALE GENOMIC DNA]</scope>
    <source>
        <strain evidence="13 14">KSX58</strain>
    </source>
</reference>
<evidence type="ECO:0000256" key="10">
    <source>
        <dbReference type="ARBA" id="ARBA00093636"/>
    </source>
</evidence>
<evidence type="ECO:0000256" key="6">
    <source>
        <dbReference type="ARBA" id="ARBA00022990"/>
    </source>
</evidence>
<keyword evidence="4" id="KW-0949">S-adenosyl-L-methionine</keyword>
<dbReference type="EC" id="2.1.1.34" evidence="9"/>
<protein>
    <recommendedName>
        <fullName evidence="10">tRNA (guanosine(18)-2'-O)-methyltransferase TARBP1</fullName>
        <ecNumber evidence="9">2.1.1.34</ecNumber>
    </recommendedName>
    <alternativeName>
        <fullName evidence="11">TAR RNA-binding protein 1</fullName>
    </alternativeName>
</protein>
<keyword evidence="5" id="KW-0694">RNA-binding</keyword>
<evidence type="ECO:0000256" key="4">
    <source>
        <dbReference type="ARBA" id="ARBA00022691"/>
    </source>
</evidence>
<gene>
    <name evidence="13" type="ORF">TKK_020102</name>
</gene>
<dbReference type="Gene3D" id="3.40.1280.10">
    <property type="match status" value="1"/>
</dbReference>
<dbReference type="InterPro" id="IPR029026">
    <property type="entry name" value="tRNA_m1G_MTases_N"/>
</dbReference>
<dbReference type="FunFam" id="3.40.1280.10:FF:000010">
    <property type="entry name" value="probable methyltransferase TARBP1"/>
    <property type="match status" value="1"/>
</dbReference>
<dbReference type="CDD" id="cd18091">
    <property type="entry name" value="SpoU-like_TRM3-like"/>
    <property type="match status" value="1"/>
</dbReference>
<evidence type="ECO:0000313" key="14">
    <source>
        <dbReference type="Proteomes" id="UP001627154"/>
    </source>
</evidence>
<evidence type="ECO:0000256" key="3">
    <source>
        <dbReference type="ARBA" id="ARBA00022679"/>
    </source>
</evidence>
<dbReference type="InterPro" id="IPR001537">
    <property type="entry name" value="SpoU_MeTrfase"/>
</dbReference>
<evidence type="ECO:0000259" key="12">
    <source>
        <dbReference type="Pfam" id="PF00588"/>
    </source>
</evidence>
<keyword evidence="14" id="KW-1185">Reference proteome</keyword>
<comment type="catalytic activity">
    <reaction evidence="7">
        <text>guanosine(18) in tRNA + S-adenosyl-L-methionine = 2'-O-methylguanosine(18) in tRNA + S-adenosyl-L-homocysteine + H(+)</text>
        <dbReference type="Rhea" id="RHEA:20077"/>
        <dbReference type="Rhea" id="RHEA-COMP:10190"/>
        <dbReference type="Rhea" id="RHEA-COMP:10192"/>
        <dbReference type="ChEBI" id="CHEBI:15378"/>
        <dbReference type="ChEBI" id="CHEBI:57856"/>
        <dbReference type="ChEBI" id="CHEBI:59789"/>
        <dbReference type="ChEBI" id="CHEBI:74269"/>
        <dbReference type="ChEBI" id="CHEBI:74445"/>
        <dbReference type="EC" id="2.1.1.34"/>
    </reaction>
    <physiologicalReaction direction="left-to-right" evidence="7">
        <dbReference type="Rhea" id="RHEA:20078"/>
    </physiologicalReaction>
</comment>
<evidence type="ECO:0000256" key="1">
    <source>
        <dbReference type="ARBA" id="ARBA00007228"/>
    </source>
</evidence>
<dbReference type="InterPro" id="IPR045330">
    <property type="entry name" value="TRM3/TARBP1"/>
</dbReference>
<evidence type="ECO:0000256" key="8">
    <source>
        <dbReference type="ARBA" id="ARBA00093361"/>
    </source>
</evidence>
<comment type="function">
    <text evidence="8">S-adenosyl-L-methionine-dependent 2'-O-ribose methyltransferase that catalyzes the formation of 2'-O-methylguanosine at position 18 (Gm18) in a subset of tRNA. Selectively mediates Gm18 methylation of tRNAGln-TTG/CTG and tRNASer-TGA/GCT. Gm18 modification can enhance the stability of modified tRNAs.</text>
</comment>
<evidence type="ECO:0000256" key="11">
    <source>
        <dbReference type="ARBA" id="ARBA00093656"/>
    </source>
</evidence>
<feature type="domain" description="tRNA/rRNA methyltransferase SpoU type" evidence="12">
    <location>
        <begin position="246"/>
        <end position="387"/>
    </location>
</feature>
<keyword evidence="2" id="KW-0489">Methyltransferase</keyword>
<evidence type="ECO:0000313" key="13">
    <source>
        <dbReference type="EMBL" id="KAL3384027.1"/>
    </source>
</evidence>
<dbReference type="EMBL" id="JBJJXI010000179">
    <property type="protein sequence ID" value="KAL3384027.1"/>
    <property type="molecule type" value="Genomic_DNA"/>
</dbReference>
<evidence type="ECO:0000256" key="9">
    <source>
        <dbReference type="ARBA" id="ARBA00093594"/>
    </source>
</evidence>
<dbReference type="PANTHER" id="PTHR12029:SF11">
    <property type="entry name" value="METHYLTRANSFERASE TARBP1-RELATED"/>
    <property type="match status" value="1"/>
</dbReference>
<evidence type="ECO:0000256" key="2">
    <source>
        <dbReference type="ARBA" id="ARBA00022603"/>
    </source>
</evidence>